<dbReference type="PANTHER" id="PTHR45902:SF1">
    <property type="entry name" value="LATROPHILIN RECEPTOR-LIKE PROTEIN A"/>
    <property type="match status" value="1"/>
</dbReference>
<protein>
    <recommendedName>
        <fullName evidence="3">SMB domain-containing protein</fullName>
    </recommendedName>
</protein>
<comment type="caution">
    <text evidence="4">The sequence shown here is derived from an EMBL/GenBank/DDBJ whole genome shotgun (WGS) entry which is preliminary data.</text>
</comment>
<dbReference type="InterPro" id="IPR001212">
    <property type="entry name" value="Somatomedin_B_dom"/>
</dbReference>
<evidence type="ECO:0000256" key="2">
    <source>
        <dbReference type="SAM" id="SignalP"/>
    </source>
</evidence>
<sequence length="545" mass="61707">MVMKILLLWTVTLAILYQKLNAESEFTQLNHTHLIATQLNNTNPSSNQSNGSQFNSTQTSSTAINVTQINNYQKDDIEDTGRCGSPIDLYQNCPANTCGGRCGDRANYTKGGSLCSCDNACTIYGDCCKDYKLKCGNYSQDELDRVRSTDFTCKKHAPDQYVFMKETCKPSYSDESVIRKCYTNSGFEGMVPVSDSNTEIVYSNYFCALCNDATDVVPWDLNVMCKNGVGFPKNEIRWNELILLLHNSRIVRRSCDVYTQPRKALGSASSQKCVPINSGCSFECRDPNIIELCKEGEYDPQYDLFDIVQNKYCLQCRNHAELETCPAQDARTNQPPMYGFSYSLLLDVVGESELNFKLQSGFGINKINTEAKVEHDGEVRLTACGAPFVLLNGKCELDGIYIAISCNYDRNSSYVTYIVLTQDQRINIIEEIREIYDTIGQVVIQYYTSKINGGIKSIATKWFVHMPYDTDVWRSVLLEYEEPLMDSLQKILPGIELNECIYTQAGSTVIPRIKQTKKTVQLYRITRRRLKVAPLQLQTSRHQNL</sequence>
<dbReference type="AlphaFoldDB" id="A0A8S4N352"/>
<evidence type="ECO:0000313" key="4">
    <source>
        <dbReference type="EMBL" id="CAH1775506.1"/>
    </source>
</evidence>
<reference evidence="4" key="1">
    <citation type="submission" date="2022-03" db="EMBL/GenBank/DDBJ databases">
        <authorList>
            <person name="Martin C."/>
        </authorList>
    </citation>
    <scope>NUCLEOTIDE SEQUENCE</scope>
</reference>
<proteinExistence type="predicted"/>
<feature type="chain" id="PRO_5035865614" description="SMB domain-containing protein" evidence="2">
    <location>
        <begin position="23"/>
        <end position="545"/>
    </location>
</feature>
<gene>
    <name evidence="4" type="ORF">OFUS_LOCUS2803</name>
</gene>
<dbReference type="InterPro" id="IPR053231">
    <property type="entry name" value="GPCR_LN-TM7"/>
</dbReference>
<evidence type="ECO:0000256" key="1">
    <source>
        <dbReference type="ARBA" id="ARBA00023157"/>
    </source>
</evidence>
<dbReference type="SUPFAM" id="SSF90188">
    <property type="entry name" value="Somatomedin B domain"/>
    <property type="match status" value="1"/>
</dbReference>
<organism evidence="4 5">
    <name type="scientific">Owenia fusiformis</name>
    <name type="common">Polychaete worm</name>
    <dbReference type="NCBI Taxonomy" id="6347"/>
    <lineage>
        <taxon>Eukaryota</taxon>
        <taxon>Metazoa</taxon>
        <taxon>Spiralia</taxon>
        <taxon>Lophotrochozoa</taxon>
        <taxon>Annelida</taxon>
        <taxon>Polychaeta</taxon>
        <taxon>Sedentaria</taxon>
        <taxon>Canalipalpata</taxon>
        <taxon>Sabellida</taxon>
        <taxon>Oweniida</taxon>
        <taxon>Oweniidae</taxon>
        <taxon>Owenia</taxon>
    </lineage>
</organism>
<dbReference type="PROSITE" id="PS00524">
    <property type="entry name" value="SMB_1"/>
    <property type="match status" value="1"/>
</dbReference>
<dbReference type="Gene3D" id="4.10.410.20">
    <property type="match status" value="1"/>
</dbReference>
<keyword evidence="2" id="KW-0732">Signal</keyword>
<keyword evidence="1" id="KW-1015">Disulfide bond</keyword>
<dbReference type="SMART" id="SM00201">
    <property type="entry name" value="SO"/>
    <property type="match status" value="1"/>
</dbReference>
<feature type="signal peptide" evidence="2">
    <location>
        <begin position="1"/>
        <end position="22"/>
    </location>
</feature>
<dbReference type="Proteomes" id="UP000749559">
    <property type="component" value="Unassembled WGS sequence"/>
</dbReference>
<dbReference type="PROSITE" id="PS50958">
    <property type="entry name" value="SMB_2"/>
    <property type="match status" value="1"/>
</dbReference>
<dbReference type="EMBL" id="CAIIXF020000001">
    <property type="protein sequence ID" value="CAH1775506.1"/>
    <property type="molecule type" value="Genomic_DNA"/>
</dbReference>
<keyword evidence="5" id="KW-1185">Reference proteome</keyword>
<name>A0A8S4N352_OWEFU</name>
<dbReference type="Pfam" id="PF01033">
    <property type="entry name" value="Somatomedin_B"/>
    <property type="match status" value="1"/>
</dbReference>
<dbReference type="InterPro" id="IPR036024">
    <property type="entry name" value="Somatomedin_B-like_dom_sf"/>
</dbReference>
<accession>A0A8S4N352</accession>
<dbReference type="OrthoDB" id="413699at2759"/>
<dbReference type="PANTHER" id="PTHR45902">
    <property type="entry name" value="LATROPHILIN RECEPTOR-LIKE PROTEIN A"/>
    <property type="match status" value="1"/>
</dbReference>
<evidence type="ECO:0000313" key="5">
    <source>
        <dbReference type="Proteomes" id="UP000749559"/>
    </source>
</evidence>
<evidence type="ECO:0000259" key="3">
    <source>
        <dbReference type="PROSITE" id="PS50958"/>
    </source>
</evidence>
<feature type="domain" description="SMB" evidence="3">
    <location>
        <begin position="94"/>
        <end position="139"/>
    </location>
</feature>